<keyword evidence="1" id="KW-0812">Transmembrane</keyword>
<reference evidence="2 3" key="1">
    <citation type="journal article" date="2012" name="J. Bacteriol.">
        <title>Genome Sequence of Radiation-Resistant Modestobacter marinus Strain BC501, a Representative Actinobacterium That Thrives on Calcareous Stone Surfaces.</title>
        <authorList>
            <person name="Normand P."/>
            <person name="Gury J."/>
            <person name="Pujic P."/>
            <person name="Chouaia B."/>
            <person name="Crotti E."/>
            <person name="Brusetti L."/>
            <person name="Daffonchio D."/>
            <person name="Vacherie B."/>
            <person name="Barbe V."/>
            <person name="Medigue C."/>
            <person name="Calteau A."/>
            <person name="Ghodhbane-Gtari F."/>
            <person name="Essoussi I."/>
            <person name="Nouioui I."/>
            <person name="Abbassi-Ghozzi I."/>
            <person name="Gtari M."/>
        </authorList>
    </citation>
    <scope>NUCLEOTIDE SEQUENCE [LARGE SCALE GENOMIC DNA]</scope>
    <source>
        <strain evidence="3">BC 501</strain>
    </source>
</reference>
<evidence type="ECO:0000313" key="2">
    <source>
        <dbReference type="EMBL" id="CCH88224.1"/>
    </source>
</evidence>
<feature type="transmembrane region" description="Helical" evidence="1">
    <location>
        <begin position="46"/>
        <end position="64"/>
    </location>
</feature>
<dbReference type="HOGENOM" id="CLU_081563_0_0_11"/>
<dbReference type="eggNOG" id="COG4291">
    <property type="taxonomic scope" value="Bacteria"/>
</dbReference>
<keyword evidence="1" id="KW-0472">Membrane</keyword>
<feature type="transmembrane region" description="Helical" evidence="1">
    <location>
        <begin position="76"/>
        <end position="100"/>
    </location>
</feature>
<gene>
    <name evidence="2" type="ordered locus">MODMU_2795</name>
</gene>
<feature type="transmembrane region" description="Helical" evidence="1">
    <location>
        <begin position="203"/>
        <end position="223"/>
    </location>
</feature>
<dbReference type="AlphaFoldDB" id="I4EXW1"/>
<name>I4EXW1_MODI5</name>
<keyword evidence="1" id="KW-1133">Transmembrane helix</keyword>
<accession>I4EXW1</accession>
<keyword evidence="3" id="KW-1185">Reference proteome</keyword>
<sequence>MTPADRPAPRPGGRSSESYAWPLVAVSAVILPQVLVPARNRVGPPLLVPLVEGVAVLVLLLIALRPGPVPRAARSLALGLFGLLAAANAFAAGRLVLLVLDDGAVDGVALTAGRLLVAAGLLLLANVVTFALLYWQVDGGGPAGRAAQQPPYPDFQFPQTVPQGVAPPDWRPHFGDHLYVAFTNVVALSPTDTVPLTLRVKGLMALQSAISLSVLVVVLSRVINILPA</sequence>
<dbReference type="KEGG" id="mmar:MODMU_2795"/>
<feature type="transmembrane region" description="Helical" evidence="1">
    <location>
        <begin position="20"/>
        <end position="40"/>
    </location>
</feature>
<proteinExistence type="predicted"/>
<dbReference type="OrthoDB" id="5402524at2"/>
<dbReference type="STRING" id="477641.MODMU_2795"/>
<evidence type="ECO:0008006" key="4">
    <source>
        <dbReference type="Google" id="ProtNLM"/>
    </source>
</evidence>
<organism evidence="2 3">
    <name type="scientific">Modestobacter italicus (strain DSM 44449 / CECT 9708 / BC 501)</name>
    <dbReference type="NCBI Taxonomy" id="2732864"/>
    <lineage>
        <taxon>Bacteria</taxon>
        <taxon>Bacillati</taxon>
        <taxon>Actinomycetota</taxon>
        <taxon>Actinomycetes</taxon>
        <taxon>Geodermatophilales</taxon>
        <taxon>Geodermatophilaceae</taxon>
        <taxon>Modestobacter</taxon>
    </lineage>
</organism>
<feature type="transmembrane region" description="Helical" evidence="1">
    <location>
        <begin position="112"/>
        <end position="135"/>
    </location>
</feature>
<dbReference type="Proteomes" id="UP000006461">
    <property type="component" value="Chromosome"/>
</dbReference>
<evidence type="ECO:0000313" key="3">
    <source>
        <dbReference type="Proteomes" id="UP000006461"/>
    </source>
</evidence>
<evidence type="ECO:0000256" key="1">
    <source>
        <dbReference type="SAM" id="Phobius"/>
    </source>
</evidence>
<dbReference type="EMBL" id="FO203431">
    <property type="protein sequence ID" value="CCH88224.1"/>
    <property type="molecule type" value="Genomic_DNA"/>
</dbReference>
<dbReference type="PATRIC" id="fig|477641.3.peg.2653"/>
<dbReference type="OMA" id="DFLFPQM"/>
<protein>
    <recommendedName>
        <fullName evidence="4">DUF1345 domain-containing protein</fullName>
    </recommendedName>
</protein>